<feature type="transmembrane region" description="Helical" evidence="1">
    <location>
        <begin position="80"/>
        <end position="100"/>
    </location>
</feature>
<comment type="caution">
    <text evidence="2">The sequence shown here is derived from an EMBL/GenBank/DDBJ whole genome shotgun (WGS) entry which is preliminary data.</text>
</comment>
<evidence type="ECO:0000313" key="3">
    <source>
        <dbReference type="Proteomes" id="UP000037729"/>
    </source>
</evidence>
<keyword evidence="3" id="KW-1185">Reference proteome</keyword>
<accession>A0A0M9AIH9</accession>
<keyword evidence="1" id="KW-0812">Transmembrane</keyword>
<gene>
    <name evidence="2" type="ORF">AMS69_19445</name>
</gene>
<dbReference type="EMBL" id="LIUF01000015">
    <property type="protein sequence ID" value="KOX91301.1"/>
    <property type="molecule type" value="Genomic_DNA"/>
</dbReference>
<dbReference type="Proteomes" id="UP000037729">
    <property type="component" value="Unassembled WGS sequence"/>
</dbReference>
<keyword evidence="1" id="KW-0472">Membrane</keyword>
<dbReference type="STRING" id="1705562.AMS69_19445"/>
<sequence>MAPDNHEKRIGSDAVAVESIIVTLVSVFVFGLGTEWNYYWIFQFALGLVLLIMLLRVMANRATAPDLGKIKRSVRWSAKLLQVALIGAIAAISIYIEAAFQILQPVVSFVGLSIGVSLFFVLLDEFILGEYVETWRRIIYQQTGENPVGRLLRSTADYCRNMIEVVMDKESSPRPENTLRGIGLITVLASLFLLVSLPVGILVTELFNDFGTAILVIFSIVLHRDLTRYIYINYGAATSFEELKWGLKWEFVWIIFISGLVAGVLGYIPATVLSL</sequence>
<evidence type="ECO:0000313" key="2">
    <source>
        <dbReference type="EMBL" id="KOX91301.1"/>
    </source>
</evidence>
<evidence type="ECO:0000256" key="1">
    <source>
        <dbReference type="SAM" id="Phobius"/>
    </source>
</evidence>
<reference evidence="2 3" key="1">
    <citation type="submission" date="2015-08" db="EMBL/GenBank/DDBJ databases">
        <title>Genomes of Isolates from Cabo Rojo, PR.</title>
        <authorList>
            <person name="Sanchez-Nieves R.L."/>
            <person name="Montalvo-Rodriguez R."/>
        </authorList>
    </citation>
    <scope>NUCLEOTIDE SEQUENCE [LARGE SCALE GENOMIC DNA]</scope>
    <source>
        <strain evidence="2 3">SL3</strain>
    </source>
</reference>
<dbReference type="AlphaFoldDB" id="A0A0M9AIH9"/>
<feature type="transmembrane region" description="Helical" evidence="1">
    <location>
        <begin position="38"/>
        <end position="59"/>
    </location>
</feature>
<feature type="transmembrane region" description="Helical" evidence="1">
    <location>
        <begin position="251"/>
        <end position="270"/>
    </location>
</feature>
<feature type="transmembrane region" description="Helical" evidence="1">
    <location>
        <begin position="12"/>
        <end position="32"/>
    </location>
</feature>
<dbReference type="PATRIC" id="fig|1705562.3.peg.3657"/>
<keyword evidence="1" id="KW-1133">Transmembrane helix</keyword>
<feature type="transmembrane region" description="Helical" evidence="1">
    <location>
        <begin position="106"/>
        <end position="128"/>
    </location>
</feature>
<organism evidence="2 3">
    <name type="scientific">Haloarcula rubripromontorii</name>
    <dbReference type="NCBI Taxonomy" id="1705562"/>
    <lineage>
        <taxon>Archaea</taxon>
        <taxon>Methanobacteriati</taxon>
        <taxon>Methanobacteriota</taxon>
        <taxon>Stenosarchaea group</taxon>
        <taxon>Halobacteria</taxon>
        <taxon>Halobacteriales</taxon>
        <taxon>Haloarculaceae</taxon>
        <taxon>Haloarcula</taxon>
    </lineage>
</organism>
<protein>
    <submittedName>
        <fullName evidence="2">Uncharacterized protein</fullName>
    </submittedName>
</protein>
<name>A0A0M9AIH9_9EURY</name>
<proteinExistence type="predicted"/>
<feature type="transmembrane region" description="Helical" evidence="1">
    <location>
        <begin position="182"/>
        <end position="204"/>
    </location>
</feature>